<evidence type="ECO:0000313" key="2">
    <source>
        <dbReference type="Proteomes" id="UP000034029"/>
    </source>
</evidence>
<accession>A0ABM5T997</accession>
<dbReference type="Proteomes" id="UP000034029">
    <property type="component" value="Chromosome"/>
</dbReference>
<proteinExistence type="predicted"/>
<reference evidence="1 2" key="1">
    <citation type="journal article" date="2015" name="Int. J. Syst. Evol. Microbiol.">
        <title>Complete genome sequence of Salinicoccus halodurans H3B36, isolated from the Qaidam Basin in China.</title>
        <authorList>
            <person name="Jiang K."/>
            <person name="Xue Y."/>
            <person name="Ma Y."/>
        </authorList>
    </citation>
    <scope>NUCLEOTIDE SEQUENCE [LARGE SCALE GENOMIC DNA]</scope>
    <source>
        <strain evidence="1 2">H3B36</strain>
    </source>
</reference>
<gene>
    <name evidence="1" type="ORF">AAT16_05000</name>
</gene>
<evidence type="ECO:0008006" key="3">
    <source>
        <dbReference type="Google" id="ProtNLM"/>
    </source>
</evidence>
<organism evidence="1 2">
    <name type="scientific">Salinicoccus halodurans</name>
    <dbReference type="NCBI Taxonomy" id="407035"/>
    <lineage>
        <taxon>Bacteria</taxon>
        <taxon>Bacillati</taxon>
        <taxon>Bacillota</taxon>
        <taxon>Bacilli</taxon>
        <taxon>Bacillales</taxon>
        <taxon>Staphylococcaceae</taxon>
        <taxon>Salinicoccus</taxon>
    </lineage>
</organism>
<dbReference type="EMBL" id="CP011366">
    <property type="protein sequence ID" value="AKG73625.1"/>
    <property type="molecule type" value="Genomic_DNA"/>
</dbReference>
<keyword evidence="2" id="KW-1185">Reference proteome</keyword>
<name>A0ABM5T997_9STAP</name>
<reference evidence="2" key="2">
    <citation type="submission" date="2015-04" db="EMBL/GenBank/DDBJ databases">
        <title>Complete genome sequence of Salinicoccus halodurans strain H3B36, isolated from the Qaidam basin of China.</title>
        <authorList>
            <person name="Ma Y."/>
            <person name="Jiang K."/>
            <person name="Xue Y."/>
        </authorList>
    </citation>
    <scope>NUCLEOTIDE SEQUENCE [LARGE SCALE GENOMIC DNA]</scope>
    <source>
        <strain evidence="2">H3B36</strain>
    </source>
</reference>
<evidence type="ECO:0000313" key="1">
    <source>
        <dbReference type="EMBL" id="AKG73625.1"/>
    </source>
</evidence>
<sequence length="88" mass="10339">MIVTSAGIYMCDAKNYAGDYVYEDGKWFAGGRELKLREVCDFMAGEVEKRYIKTIFGKYFELMNSGKYAKYKNPRNIFEYEFAGYVFK</sequence>
<protein>
    <recommendedName>
        <fullName evidence="3">NERD domain-containing protein</fullName>
    </recommendedName>
</protein>